<dbReference type="EMBL" id="CACVAV010000153">
    <property type="protein sequence ID" value="CAA6809742.1"/>
    <property type="molecule type" value="Genomic_DNA"/>
</dbReference>
<proteinExistence type="predicted"/>
<gene>
    <name evidence="1" type="ORF">HELGO_WM35941</name>
</gene>
<sequence>MQTYFRSHDKSSYAERLSTARRLLDGLVIYRAELGETGRELEQLLRLRDVQETLDAPYSRCVH</sequence>
<protein>
    <submittedName>
        <fullName evidence="1">Uncharacterized protein</fullName>
    </submittedName>
</protein>
<accession>A0A6S6SUY9</accession>
<name>A0A6S6SUY9_9GAMM</name>
<reference evidence="1" key="1">
    <citation type="submission" date="2020-01" db="EMBL/GenBank/DDBJ databases">
        <authorList>
            <person name="Meier V. D."/>
            <person name="Meier V D."/>
        </authorList>
    </citation>
    <scope>NUCLEOTIDE SEQUENCE</scope>
    <source>
        <strain evidence="1">HLG_WM_MAG_08</strain>
    </source>
</reference>
<dbReference type="AlphaFoldDB" id="A0A6S6SUY9"/>
<organism evidence="1">
    <name type="scientific">uncultured Thiotrichaceae bacterium</name>
    <dbReference type="NCBI Taxonomy" id="298394"/>
    <lineage>
        <taxon>Bacteria</taxon>
        <taxon>Pseudomonadati</taxon>
        <taxon>Pseudomonadota</taxon>
        <taxon>Gammaproteobacteria</taxon>
        <taxon>Thiotrichales</taxon>
        <taxon>Thiotrichaceae</taxon>
        <taxon>environmental samples</taxon>
    </lineage>
</organism>
<evidence type="ECO:0000313" key="1">
    <source>
        <dbReference type="EMBL" id="CAA6809742.1"/>
    </source>
</evidence>